<dbReference type="InterPro" id="IPR050834">
    <property type="entry name" value="Glycosyltransf_2"/>
</dbReference>
<feature type="domain" description="Glycosyltransferase 2-like" evidence="1">
    <location>
        <begin position="2"/>
        <end position="125"/>
    </location>
</feature>
<dbReference type="SUPFAM" id="SSF53448">
    <property type="entry name" value="Nucleotide-diphospho-sugar transferases"/>
    <property type="match status" value="1"/>
</dbReference>
<accession>A0A6P0GFB0</accession>
<keyword evidence="2" id="KW-0808">Transferase</keyword>
<gene>
    <name evidence="2" type="ORF">GCU54_07830</name>
</gene>
<dbReference type="EMBL" id="JAAGWE010000012">
    <property type="protein sequence ID" value="NEM05930.1"/>
    <property type="molecule type" value="Genomic_DNA"/>
</dbReference>
<name>A0A6P0GFB0_9ACTN</name>
<organism evidence="2 3">
    <name type="scientific">Geodermatophilus normandii</name>
    <dbReference type="NCBI Taxonomy" id="1137989"/>
    <lineage>
        <taxon>Bacteria</taxon>
        <taxon>Bacillati</taxon>
        <taxon>Actinomycetota</taxon>
        <taxon>Actinomycetes</taxon>
        <taxon>Geodermatophilales</taxon>
        <taxon>Geodermatophilaceae</taxon>
        <taxon>Geodermatophilus</taxon>
    </lineage>
</organism>
<dbReference type="Pfam" id="PF00535">
    <property type="entry name" value="Glycos_transf_2"/>
    <property type="match status" value="1"/>
</dbReference>
<reference evidence="2 3" key="1">
    <citation type="submission" date="2019-12" db="EMBL/GenBank/DDBJ databases">
        <title>WGS of CPCC 203550 I12A-02606.</title>
        <authorList>
            <person name="Jiang Z."/>
        </authorList>
    </citation>
    <scope>NUCLEOTIDE SEQUENCE [LARGE SCALE GENOMIC DNA]</scope>
    <source>
        <strain evidence="2 3">I12A-02606</strain>
    </source>
</reference>
<evidence type="ECO:0000313" key="3">
    <source>
        <dbReference type="Proteomes" id="UP000471126"/>
    </source>
</evidence>
<dbReference type="InterPro" id="IPR001173">
    <property type="entry name" value="Glyco_trans_2-like"/>
</dbReference>
<dbReference type="PANTHER" id="PTHR43685:SF2">
    <property type="entry name" value="GLYCOSYLTRANSFERASE 2-LIKE DOMAIN-CONTAINING PROTEIN"/>
    <property type="match status" value="1"/>
</dbReference>
<dbReference type="Proteomes" id="UP000471126">
    <property type="component" value="Unassembled WGS sequence"/>
</dbReference>
<protein>
    <submittedName>
        <fullName evidence="2">Glycosyltransferase</fullName>
    </submittedName>
</protein>
<dbReference type="GO" id="GO:0016740">
    <property type="term" value="F:transferase activity"/>
    <property type="evidence" value="ECO:0007669"/>
    <property type="project" value="UniProtKB-KW"/>
</dbReference>
<dbReference type="PANTHER" id="PTHR43685">
    <property type="entry name" value="GLYCOSYLTRANSFERASE"/>
    <property type="match status" value="1"/>
</dbReference>
<sequence length="293" mass="31726">MISTLDRPRTLARCLDALLAGTRLPQEVVVVDQGDPVPTREVLEARRAAGVPLVHVTQPRRGLSASQNSGVEHSRSSAVAIVDDDCVPDSRWVEVAAREHSTASGSLLVTGRVLPLPPEGERTLALSTRTSTQRAVLPPTAPPWQVGTGGNFSVTRAAYLAVGGNDERLGTGAPGRAGNDLDLFHRLQRAGVETRYEPDLVVLHERALPQEHRLRRWTYGFGVGACVASWLREGDRSALRILGAWVLMRGRRVLRARRPGTVLDEGRVLAGTVHGLWHGARTSPRRPTIGPPP</sequence>
<evidence type="ECO:0000313" key="2">
    <source>
        <dbReference type="EMBL" id="NEM05930.1"/>
    </source>
</evidence>
<proteinExistence type="predicted"/>
<comment type="caution">
    <text evidence="2">The sequence shown here is derived from an EMBL/GenBank/DDBJ whole genome shotgun (WGS) entry which is preliminary data.</text>
</comment>
<dbReference type="RefSeq" id="WP_163476085.1">
    <property type="nucleotide sequence ID" value="NZ_JAAGWE010000012.1"/>
</dbReference>
<dbReference type="Gene3D" id="3.90.550.10">
    <property type="entry name" value="Spore Coat Polysaccharide Biosynthesis Protein SpsA, Chain A"/>
    <property type="match status" value="1"/>
</dbReference>
<evidence type="ECO:0000259" key="1">
    <source>
        <dbReference type="Pfam" id="PF00535"/>
    </source>
</evidence>
<dbReference type="AlphaFoldDB" id="A0A6P0GFB0"/>
<dbReference type="InterPro" id="IPR029044">
    <property type="entry name" value="Nucleotide-diphossugar_trans"/>
</dbReference>